<gene>
    <name evidence="4" type="ORF">Ctaglu_35120</name>
</gene>
<evidence type="ECO:0000313" key="4">
    <source>
        <dbReference type="EMBL" id="GCD11889.1"/>
    </source>
</evidence>
<dbReference type="EMBL" id="BHYK01000023">
    <property type="protein sequence ID" value="GCD11889.1"/>
    <property type="molecule type" value="Genomic_DNA"/>
</dbReference>
<evidence type="ECO:0008006" key="6">
    <source>
        <dbReference type="Google" id="ProtNLM"/>
    </source>
</evidence>
<dbReference type="Proteomes" id="UP000287872">
    <property type="component" value="Unassembled WGS sequence"/>
</dbReference>
<comment type="caution">
    <text evidence="4">The sequence shown here is derived from an EMBL/GenBank/DDBJ whole genome shotgun (WGS) entry which is preliminary data.</text>
</comment>
<evidence type="ECO:0000256" key="1">
    <source>
        <dbReference type="ARBA" id="ARBA00022692"/>
    </source>
</evidence>
<accession>A0A401UQS5</accession>
<name>A0A401UQS5_9CLOT</name>
<evidence type="ECO:0000256" key="3">
    <source>
        <dbReference type="SAM" id="Phobius"/>
    </source>
</evidence>
<keyword evidence="5" id="KW-1185">Reference proteome</keyword>
<organism evidence="4 5">
    <name type="scientific">Clostridium tagluense</name>
    <dbReference type="NCBI Taxonomy" id="360422"/>
    <lineage>
        <taxon>Bacteria</taxon>
        <taxon>Bacillati</taxon>
        <taxon>Bacillota</taxon>
        <taxon>Clostridia</taxon>
        <taxon>Eubacteriales</taxon>
        <taxon>Clostridiaceae</taxon>
        <taxon>Clostridium</taxon>
    </lineage>
</organism>
<dbReference type="InterPro" id="IPR009825">
    <property type="entry name" value="ECF_substrate-spec-like"/>
</dbReference>
<dbReference type="AlphaFoldDB" id="A0A401UQS5"/>
<dbReference type="Pfam" id="PF07155">
    <property type="entry name" value="ECF-ribofla_trS"/>
    <property type="match status" value="1"/>
</dbReference>
<protein>
    <recommendedName>
        <fullName evidence="6">BioY family transporter</fullName>
    </recommendedName>
</protein>
<feature type="transmembrane region" description="Helical" evidence="3">
    <location>
        <begin position="12"/>
        <end position="32"/>
    </location>
</feature>
<sequence>MENRVSAIKTIDIVQISLMAAITFIATSVIHFPSSMGVLHLGDSMIFLSAILFGRKKAAISSAIGMCLFDLMTGYTMWAPFTLVIKGGMGYIAGTIAYRKNYDGNKFSNNVFAFVIAGIWMIVAYYLGGAIILTFISKEFTLEKALIIALKDIPTNILQVVGGMALALPLITALKTKINR</sequence>
<evidence type="ECO:0000313" key="5">
    <source>
        <dbReference type="Proteomes" id="UP000287872"/>
    </source>
</evidence>
<dbReference type="Gene3D" id="1.10.1760.20">
    <property type="match status" value="1"/>
</dbReference>
<dbReference type="PANTHER" id="PTHR37815:SF3">
    <property type="entry name" value="UPF0397 PROTEIN SPR0429"/>
    <property type="match status" value="1"/>
</dbReference>
<proteinExistence type="predicted"/>
<evidence type="ECO:0000256" key="2">
    <source>
        <dbReference type="ARBA" id="ARBA00022989"/>
    </source>
</evidence>
<dbReference type="GO" id="GO:0016020">
    <property type="term" value="C:membrane"/>
    <property type="evidence" value="ECO:0007669"/>
    <property type="project" value="InterPro"/>
</dbReference>
<dbReference type="PANTHER" id="PTHR37815">
    <property type="entry name" value="UPF0397 PROTEIN BC_2624-RELATED"/>
    <property type="match status" value="1"/>
</dbReference>
<keyword evidence="1 3" id="KW-0812">Transmembrane</keyword>
<keyword evidence="3" id="KW-0472">Membrane</keyword>
<feature type="transmembrane region" description="Helical" evidence="3">
    <location>
        <begin position="78"/>
        <end position="98"/>
    </location>
</feature>
<keyword evidence="2 3" id="KW-1133">Transmembrane helix</keyword>
<dbReference type="RefSeq" id="WP_125004093.1">
    <property type="nucleotide sequence ID" value="NZ_BHYK01000023.1"/>
</dbReference>
<feature type="transmembrane region" description="Helical" evidence="3">
    <location>
        <begin position="110"/>
        <end position="136"/>
    </location>
</feature>
<reference evidence="4 5" key="1">
    <citation type="submission" date="2018-11" db="EMBL/GenBank/DDBJ databases">
        <title>Genome sequencing and assembly of Clostridium tagluense strain A121.</title>
        <authorList>
            <person name="Murakami T."/>
            <person name="Segawa T."/>
            <person name="Shcherbakova V.A."/>
            <person name="Mori H."/>
            <person name="Yoshimura Y."/>
        </authorList>
    </citation>
    <scope>NUCLEOTIDE SEQUENCE [LARGE SCALE GENOMIC DNA]</scope>
    <source>
        <strain evidence="4 5">A121</strain>
    </source>
</reference>
<feature type="transmembrane region" description="Helical" evidence="3">
    <location>
        <begin position="156"/>
        <end position="174"/>
    </location>
</feature>
<dbReference type="OrthoDB" id="411368at2"/>